<feature type="non-terminal residue" evidence="2">
    <location>
        <position position="33"/>
    </location>
</feature>
<reference evidence="2 3" key="1">
    <citation type="journal article" date="2018" name="Nat. Ecol. Evol.">
        <title>Shark genomes provide insights into elasmobranch evolution and the origin of vertebrates.</title>
        <authorList>
            <person name="Hara Y"/>
            <person name="Yamaguchi K"/>
            <person name="Onimaru K"/>
            <person name="Kadota M"/>
            <person name="Koyanagi M"/>
            <person name="Keeley SD"/>
            <person name="Tatsumi K"/>
            <person name="Tanaka K"/>
            <person name="Motone F"/>
            <person name="Kageyama Y"/>
            <person name="Nozu R"/>
            <person name="Adachi N"/>
            <person name="Nishimura O"/>
            <person name="Nakagawa R"/>
            <person name="Tanegashima C"/>
            <person name="Kiyatake I"/>
            <person name="Matsumoto R"/>
            <person name="Murakumo K"/>
            <person name="Nishida K"/>
            <person name="Terakita A"/>
            <person name="Kuratani S"/>
            <person name="Sato K"/>
            <person name="Hyodo S Kuraku.S."/>
        </authorList>
    </citation>
    <scope>NUCLEOTIDE SEQUENCE [LARGE SCALE GENOMIC DNA]</scope>
</reference>
<evidence type="ECO:0000313" key="2">
    <source>
        <dbReference type="EMBL" id="GCC39590.1"/>
    </source>
</evidence>
<feature type="compositionally biased region" description="Basic and acidic residues" evidence="1">
    <location>
        <begin position="23"/>
        <end position="33"/>
    </location>
</feature>
<gene>
    <name evidence="2" type="ORF">chiPu_0023384</name>
</gene>
<protein>
    <submittedName>
        <fullName evidence="2">Uncharacterized protein</fullName>
    </submittedName>
</protein>
<dbReference type="AlphaFoldDB" id="A0A401TAA8"/>
<name>A0A401TAA8_CHIPU</name>
<keyword evidence="3" id="KW-1185">Reference proteome</keyword>
<evidence type="ECO:0000256" key="1">
    <source>
        <dbReference type="SAM" id="MobiDB-lite"/>
    </source>
</evidence>
<proteinExistence type="predicted"/>
<feature type="compositionally biased region" description="Polar residues" evidence="1">
    <location>
        <begin position="1"/>
        <end position="14"/>
    </location>
</feature>
<dbReference type="Proteomes" id="UP000287033">
    <property type="component" value="Unassembled WGS sequence"/>
</dbReference>
<organism evidence="2 3">
    <name type="scientific">Chiloscyllium punctatum</name>
    <name type="common">Brownbanded bambooshark</name>
    <name type="synonym">Hemiscyllium punctatum</name>
    <dbReference type="NCBI Taxonomy" id="137246"/>
    <lineage>
        <taxon>Eukaryota</taxon>
        <taxon>Metazoa</taxon>
        <taxon>Chordata</taxon>
        <taxon>Craniata</taxon>
        <taxon>Vertebrata</taxon>
        <taxon>Chondrichthyes</taxon>
        <taxon>Elasmobranchii</taxon>
        <taxon>Galeomorphii</taxon>
        <taxon>Galeoidea</taxon>
        <taxon>Orectolobiformes</taxon>
        <taxon>Hemiscylliidae</taxon>
        <taxon>Chiloscyllium</taxon>
    </lineage>
</organism>
<comment type="caution">
    <text evidence="2">The sequence shown here is derived from an EMBL/GenBank/DDBJ whole genome shotgun (WGS) entry which is preliminary data.</text>
</comment>
<evidence type="ECO:0000313" key="3">
    <source>
        <dbReference type="Proteomes" id="UP000287033"/>
    </source>
</evidence>
<sequence>MRITNRAKQTTAQSVLPYGQDQSKYREERMRLD</sequence>
<feature type="region of interest" description="Disordered" evidence="1">
    <location>
        <begin position="1"/>
        <end position="33"/>
    </location>
</feature>
<accession>A0A401TAA8</accession>
<dbReference type="EMBL" id="BEZZ01020057">
    <property type="protein sequence ID" value="GCC39590.1"/>
    <property type="molecule type" value="Genomic_DNA"/>
</dbReference>